<dbReference type="InterPro" id="IPR018490">
    <property type="entry name" value="cNMP-bd_dom_sf"/>
</dbReference>
<evidence type="ECO:0000259" key="1">
    <source>
        <dbReference type="PROSITE" id="PS50042"/>
    </source>
</evidence>
<dbReference type="KEGG" id="hdn:Hden_3303"/>
<proteinExistence type="predicted"/>
<dbReference type="SUPFAM" id="SSF51206">
    <property type="entry name" value="cAMP-binding domain-like"/>
    <property type="match status" value="1"/>
</dbReference>
<dbReference type="GO" id="GO:0005829">
    <property type="term" value="C:cytosol"/>
    <property type="evidence" value="ECO:0007669"/>
    <property type="project" value="TreeGrafter"/>
</dbReference>
<dbReference type="OrthoDB" id="3525895at2"/>
<reference evidence="3" key="1">
    <citation type="journal article" date="2011" name="J. Bacteriol.">
        <title>Genome sequences of eight morphologically diverse alphaproteobacteria.</title>
        <authorList>
            <consortium name="US DOE Joint Genome Institute"/>
            <person name="Brown P.J."/>
            <person name="Kysela D.T."/>
            <person name="Buechlein A."/>
            <person name="Hemmerich C."/>
            <person name="Brun Y.V."/>
        </authorList>
    </citation>
    <scope>NUCLEOTIDE SEQUENCE [LARGE SCALE GENOMIC DNA]</scope>
    <source>
        <strain evidence="3">ATCC 51888 / DSM 1869 / NCIB 11706 / TK 0415</strain>
    </source>
</reference>
<dbReference type="STRING" id="582899.Hden_3303"/>
<dbReference type="CDD" id="cd00038">
    <property type="entry name" value="CAP_ED"/>
    <property type="match status" value="1"/>
</dbReference>
<dbReference type="AlphaFoldDB" id="D8JWY8"/>
<dbReference type="PANTHER" id="PTHR24567:SF26">
    <property type="entry name" value="REGULATORY PROTEIN YEIL"/>
    <property type="match status" value="1"/>
</dbReference>
<gene>
    <name evidence="2" type="ordered locus">Hden_3303</name>
</gene>
<dbReference type="Pfam" id="PF00027">
    <property type="entry name" value="cNMP_binding"/>
    <property type="match status" value="1"/>
</dbReference>
<dbReference type="EMBL" id="CP002083">
    <property type="protein sequence ID" value="ADJ25096.1"/>
    <property type="molecule type" value="Genomic_DNA"/>
</dbReference>
<protein>
    <submittedName>
        <fullName evidence="2">Putative transcriptional regulator, Crp/Fnr family</fullName>
    </submittedName>
</protein>
<dbReference type="InterPro" id="IPR000595">
    <property type="entry name" value="cNMP-bd_dom"/>
</dbReference>
<dbReference type="eggNOG" id="COG0664">
    <property type="taxonomic scope" value="Bacteria"/>
</dbReference>
<dbReference type="PANTHER" id="PTHR24567">
    <property type="entry name" value="CRP FAMILY TRANSCRIPTIONAL REGULATORY PROTEIN"/>
    <property type="match status" value="1"/>
</dbReference>
<name>D8JWY8_HYPDA</name>
<dbReference type="Proteomes" id="UP000002033">
    <property type="component" value="Chromosome"/>
</dbReference>
<dbReference type="GO" id="GO:0003700">
    <property type="term" value="F:DNA-binding transcription factor activity"/>
    <property type="evidence" value="ECO:0007669"/>
    <property type="project" value="TreeGrafter"/>
</dbReference>
<sequence length="174" mass="19262">MAIDALVKPFLALPLFRDLKPLQISEIARHAERIVYRNGDVVTAEGQIADAAILIVSGTCIRRAVDRKQSREEILPEGSLVAELAMMIEIAHPTTIIARDQVRALRISREKMHELMRQDVDLASHFSSLILKRLHTLATDLLAVETLLSGSVTAAVASESRLEFSQGDRARAMQ</sequence>
<dbReference type="InterPro" id="IPR014710">
    <property type="entry name" value="RmlC-like_jellyroll"/>
</dbReference>
<evidence type="ECO:0000313" key="3">
    <source>
        <dbReference type="Proteomes" id="UP000002033"/>
    </source>
</evidence>
<dbReference type="Gene3D" id="2.60.120.10">
    <property type="entry name" value="Jelly Rolls"/>
    <property type="match status" value="1"/>
</dbReference>
<accession>D8JWY8</accession>
<evidence type="ECO:0000313" key="2">
    <source>
        <dbReference type="EMBL" id="ADJ25096.1"/>
    </source>
</evidence>
<dbReference type="RefSeq" id="WP_013217255.1">
    <property type="nucleotide sequence ID" value="NC_014313.1"/>
</dbReference>
<dbReference type="SMART" id="SM00100">
    <property type="entry name" value="cNMP"/>
    <property type="match status" value="1"/>
</dbReference>
<organism evidence="2 3">
    <name type="scientific">Hyphomicrobium denitrificans (strain ATCC 51888 / DSM 1869 / NCIMB 11706 / TK 0415)</name>
    <dbReference type="NCBI Taxonomy" id="582899"/>
    <lineage>
        <taxon>Bacteria</taxon>
        <taxon>Pseudomonadati</taxon>
        <taxon>Pseudomonadota</taxon>
        <taxon>Alphaproteobacteria</taxon>
        <taxon>Hyphomicrobiales</taxon>
        <taxon>Hyphomicrobiaceae</taxon>
        <taxon>Hyphomicrobium</taxon>
    </lineage>
</organism>
<dbReference type="HOGENOM" id="CLU_075053_16_3_5"/>
<dbReference type="PROSITE" id="PS50042">
    <property type="entry name" value="CNMP_BINDING_3"/>
    <property type="match status" value="1"/>
</dbReference>
<dbReference type="InterPro" id="IPR050397">
    <property type="entry name" value="Env_Response_Regulators"/>
</dbReference>
<feature type="domain" description="Cyclic nucleotide-binding" evidence="1">
    <location>
        <begin position="15"/>
        <end position="133"/>
    </location>
</feature>
<keyword evidence="3" id="KW-1185">Reference proteome</keyword>